<organism evidence="7 8">
    <name type="scientific">Leekyejoonella antrihumi</name>
    <dbReference type="NCBI Taxonomy" id="1660198"/>
    <lineage>
        <taxon>Bacteria</taxon>
        <taxon>Bacillati</taxon>
        <taxon>Actinomycetota</taxon>
        <taxon>Actinomycetes</taxon>
        <taxon>Micrococcales</taxon>
        <taxon>Dermacoccaceae</taxon>
        <taxon>Leekyejoonella</taxon>
    </lineage>
</organism>
<proteinExistence type="predicted"/>
<name>A0A563DUI5_9MICO</name>
<dbReference type="GO" id="GO:0006508">
    <property type="term" value="P:proteolysis"/>
    <property type="evidence" value="ECO:0007669"/>
    <property type="project" value="UniProtKB-KW"/>
</dbReference>
<accession>A0A563DUI5</accession>
<evidence type="ECO:0000256" key="2">
    <source>
        <dbReference type="ARBA" id="ARBA00022801"/>
    </source>
</evidence>
<dbReference type="OrthoDB" id="9780217at2"/>
<evidence type="ECO:0000313" key="8">
    <source>
        <dbReference type="Proteomes" id="UP000320244"/>
    </source>
</evidence>
<gene>
    <name evidence="7" type="ORF">FGL98_19630</name>
</gene>
<evidence type="ECO:0000313" key="7">
    <source>
        <dbReference type="EMBL" id="TWP33918.1"/>
    </source>
</evidence>
<feature type="active site" description="Nucleophile" evidence="4">
    <location>
        <position position="175"/>
    </location>
</feature>
<reference evidence="7 8" key="2">
    <citation type="submission" date="2019-08" db="EMBL/GenBank/DDBJ databases">
        <title>Jejuicoccus antrihumi gen. nov., sp. nov., a new member of the family Dermacoccaceae isolated from a cave.</title>
        <authorList>
            <person name="Schumann P."/>
            <person name="Kim I.S."/>
        </authorList>
    </citation>
    <scope>NUCLEOTIDE SEQUENCE [LARGE SCALE GENOMIC DNA]</scope>
    <source>
        <strain evidence="7 8">C5-26</strain>
    </source>
</reference>
<dbReference type="PANTHER" id="PTHR10188:SF6">
    <property type="entry name" value="N(4)-(BETA-N-ACETYLGLUCOSAMINYL)-L-ASPARAGINASE"/>
    <property type="match status" value="1"/>
</dbReference>
<dbReference type="Proteomes" id="UP000320244">
    <property type="component" value="Unassembled WGS sequence"/>
</dbReference>
<keyword evidence="1" id="KW-0645">Protease</keyword>
<dbReference type="Pfam" id="PF01112">
    <property type="entry name" value="Asparaginase_2"/>
    <property type="match status" value="1"/>
</dbReference>
<feature type="site" description="Cleavage; by autolysis" evidence="6">
    <location>
        <begin position="174"/>
        <end position="175"/>
    </location>
</feature>
<feature type="binding site" evidence="5">
    <location>
        <begin position="226"/>
        <end position="229"/>
    </location>
    <ligand>
        <name>substrate</name>
    </ligand>
</feature>
<feature type="binding site" evidence="5">
    <location>
        <begin position="203"/>
        <end position="206"/>
    </location>
    <ligand>
        <name>substrate</name>
    </ligand>
</feature>
<evidence type="ECO:0000256" key="4">
    <source>
        <dbReference type="PIRSR" id="PIRSR600246-1"/>
    </source>
</evidence>
<dbReference type="AlphaFoldDB" id="A0A563DUI5"/>
<protein>
    <submittedName>
        <fullName evidence="7">Isoaspartyl peptidase/L-asparaginase</fullName>
    </submittedName>
</protein>
<keyword evidence="8" id="KW-1185">Reference proteome</keyword>
<dbReference type="EMBL" id="VCQV01000034">
    <property type="protein sequence ID" value="TWP33918.1"/>
    <property type="molecule type" value="Genomic_DNA"/>
</dbReference>
<evidence type="ECO:0000256" key="3">
    <source>
        <dbReference type="ARBA" id="ARBA00022813"/>
    </source>
</evidence>
<dbReference type="Gene3D" id="3.60.20.30">
    <property type="entry name" value="(Glycosyl)asparaginase"/>
    <property type="match status" value="1"/>
</dbReference>
<dbReference type="GO" id="GO:0008233">
    <property type="term" value="F:peptidase activity"/>
    <property type="evidence" value="ECO:0007669"/>
    <property type="project" value="UniProtKB-KW"/>
</dbReference>
<dbReference type="InterPro" id="IPR000246">
    <property type="entry name" value="Peptidase_T2"/>
</dbReference>
<dbReference type="GO" id="GO:0016811">
    <property type="term" value="F:hydrolase activity, acting on carbon-nitrogen (but not peptide) bonds, in linear amides"/>
    <property type="evidence" value="ECO:0007669"/>
    <property type="project" value="UniProtKB-ARBA"/>
</dbReference>
<evidence type="ECO:0000256" key="1">
    <source>
        <dbReference type="ARBA" id="ARBA00022670"/>
    </source>
</evidence>
<evidence type="ECO:0000256" key="5">
    <source>
        <dbReference type="PIRSR" id="PIRSR600246-2"/>
    </source>
</evidence>
<dbReference type="FunFam" id="3.60.20.30:FF:000001">
    <property type="entry name" value="Isoaspartyl peptidase/L-asparaginase"/>
    <property type="match status" value="1"/>
</dbReference>
<sequence length="305" mass="31578">MYSRNAPRNRPGGPLLLIHGGAGPRATELALQASQHYEKGLADAIEAGRAALLEGESALDAVCAAVVALEDNPLFNAGRGASLTDCGTAEMDAAVMTGDGHAGAVAASRFMRNPVVAARAVMEQTDHVLVVDPGIDLADRWGMQREPTEYFITAHRMRQLEEVLAHRQSAPRCGTVGAVAMDLAGSIACATSTGGMVGQAVGRVGDTGLIGAGSFASEHSAAISCTGEGEAFIQGVVAHDIAARMRYGGSDLTVALRDTYQQELNRRGATGGTIALTPSGQALIAHNSKAMFAGYWDGDQAETFV</sequence>
<reference evidence="7 8" key="1">
    <citation type="submission" date="2019-05" db="EMBL/GenBank/DDBJ databases">
        <authorList>
            <person name="Lee S.D."/>
        </authorList>
    </citation>
    <scope>NUCLEOTIDE SEQUENCE [LARGE SCALE GENOMIC DNA]</scope>
    <source>
        <strain evidence="7 8">C5-26</strain>
    </source>
</reference>
<dbReference type="InterPro" id="IPR029055">
    <property type="entry name" value="Ntn_hydrolases_N"/>
</dbReference>
<dbReference type="PANTHER" id="PTHR10188">
    <property type="entry name" value="L-ASPARAGINASE"/>
    <property type="match status" value="1"/>
</dbReference>
<evidence type="ECO:0000256" key="6">
    <source>
        <dbReference type="PIRSR" id="PIRSR600246-3"/>
    </source>
</evidence>
<keyword evidence="3" id="KW-0068">Autocatalytic cleavage</keyword>
<keyword evidence="2" id="KW-0378">Hydrolase</keyword>
<comment type="caution">
    <text evidence="7">The sequence shown here is derived from an EMBL/GenBank/DDBJ whole genome shotgun (WGS) entry which is preliminary data.</text>
</comment>
<dbReference type="SUPFAM" id="SSF56235">
    <property type="entry name" value="N-terminal nucleophile aminohydrolases (Ntn hydrolases)"/>
    <property type="match status" value="1"/>
</dbReference>